<sequence length="85" mass="10188">IGVASVDFPLQVAFVVFVLFCYFEYGSLWENEISTWNLYNFLLYRIKQQDFVVDPLLENGHYASFLEYFKNEYSNEGDFLLKQYK</sequence>
<accession>A0ACA9QHP6</accession>
<organism evidence="1 2">
    <name type="scientific">Racocetra persica</name>
    <dbReference type="NCBI Taxonomy" id="160502"/>
    <lineage>
        <taxon>Eukaryota</taxon>
        <taxon>Fungi</taxon>
        <taxon>Fungi incertae sedis</taxon>
        <taxon>Mucoromycota</taxon>
        <taxon>Glomeromycotina</taxon>
        <taxon>Glomeromycetes</taxon>
        <taxon>Diversisporales</taxon>
        <taxon>Gigasporaceae</taxon>
        <taxon>Racocetra</taxon>
    </lineage>
</organism>
<feature type="non-terminal residue" evidence="1">
    <location>
        <position position="85"/>
    </location>
</feature>
<evidence type="ECO:0000313" key="2">
    <source>
        <dbReference type="Proteomes" id="UP000789920"/>
    </source>
</evidence>
<protein>
    <submittedName>
        <fullName evidence="1">18254_t:CDS:1</fullName>
    </submittedName>
</protein>
<feature type="non-terminal residue" evidence="1">
    <location>
        <position position="1"/>
    </location>
</feature>
<gene>
    <name evidence="1" type="ORF">RPERSI_LOCUS14158</name>
</gene>
<evidence type="ECO:0000313" key="1">
    <source>
        <dbReference type="EMBL" id="CAG8750728.1"/>
    </source>
</evidence>
<name>A0ACA9QHP6_9GLOM</name>
<proteinExistence type="predicted"/>
<dbReference type="Proteomes" id="UP000789920">
    <property type="component" value="Unassembled WGS sequence"/>
</dbReference>
<dbReference type="EMBL" id="CAJVQC010032286">
    <property type="protein sequence ID" value="CAG8750728.1"/>
    <property type="molecule type" value="Genomic_DNA"/>
</dbReference>
<comment type="caution">
    <text evidence="1">The sequence shown here is derived from an EMBL/GenBank/DDBJ whole genome shotgun (WGS) entry which is preliminary data.</text>
</comment>
<reference evidence="1" key="1">
    <citation type="submission" date="2021-06" db="EMBL/GenBank/DDBJ databases">
        <authorList>
            <person name="Kallberg Y."/>
            <person name="Tangrot J."/>
            <person name="Rosling A."/>
        </authorList>
    </citation>
    <scope>NUCLEOTIDE SEQUENCE</scope>
    <source>
        <strain evidence="1">MA461A</strain>
    </source>
</reference>
<keyword evidence="2" id="KW-1185">Reference proteome</keyword>